<proteinExistence type="predicted"/>
<evidence type="ECO:0000313" key="1">
    <source>
        <dbReference type="Ensembl" id="ENSVURP00010005108.1"/>
    </source>
</evidence>
<dbReference type="InterPro" id="IPR052656">
    <property type="entry name" value="CTOP_PRMT1"/>
</dbReference>
<dbReference type="PANTHER" id="PTHR48426">
    <property type="entry name" value="CHROMATIN TARGET OF PRMT1 PROTEIN"/>
    <property type="match status" value="1"/>
</dbReference>
<reference evidence="2" key="1">
    <citation type="submission" date="2018-12" db="EMBL/GenBank/DDBJ databases">
        <authorList>
            <person name="Yazar S."/>
        </authorList>
    </citation>
    <scope>NUCLEOTIDE SEQUENCE [LARGE SCALE GENOMIC DNA]</scope>
</reference>
<protein>
    <submittedName>
        <fullName evidence="1">Uncharacterized protein</fullName>
    </submittedName>
</protein>
<dbReference type="STRING" id="29139.ENSVURP00010005108"/>
<reference evidence="1" key="2">
    <citation type="submission" date="2025-08" db="UniProtKB">
        <authorList>
            <consortium name="Ensembl"/>
        </authorList>
    </citation>
    <scope>IDENTIFICATION</scope>
</reference>
<evidence type="ECO:0000313" key="2">
    <source>
        <dbReference type="Proteomes" id="UP000314987"/>
    </source>
</evidence>
<dbReference type="Proteomes" id="UP000314987">
    <property type="component" value="Unassembled WGS sequence"/>
</dbReference>
<organism evidence="1 2">
    <name type="scientific">Vombatus ursinus</name>
    <name type="common">Common wombat</name>
    <dbReference type="NCBI Taxonomy" id="29139"/>
    <lineage>
        <taxon>Eukaryota</taxon>
        <taxon>Metazoa</taxon>
        <taxon>Chordata</taxon>
        <taxon>Craniata</taxon>
        <taxon>Vertebrata</taxon>
        <taxon>Euteleostomi</taxon>
        <taxon>Mammalia</taxon>
        <taxon>Metatheria</taxon>
        <taxon>Diprotodontia</taxon>
        <taxon>Vombatidae</taxon>
        <taxon>Vombatus</taxon>
    </lineage>
</organism>
<dbReference type="GeneTree" id="ENSGT00390000002869"/>
<dbReference type="AlphaFoldDB" id="A0A4X2JZJ7"/>
<accession>A0A4X2JZJ7</accession>
<sequence>MASPSSPKVVLKNTTRMSLNERFTEMLASKQPVQVTFPAAQEAQLQKTGNQKLVQQMESRPSVRAALTLKADSITQGLVTTSHRLKYSPWWEANLTLNCVIFP</sequence>
<keyword evidence="2" id="KW-1185">Reference proteome</keyword>
<dbReference type="OMA" id="SPWWEAN"/>
<dbReference type="PANTHER" id="PTHR48426:SF1">
    <property type="entry name" value="CHROMATIN TARGET OF PRMT1 PROTEIN"/>
    <property type="match status" value="1"/>
</dbReference>
<reference evidence="1" key="3">
    <citation type="submission" date="2025-09" db="UniProtKB">
        <authorList>
            <consortium name="Ensembl"/>
        </authorList>
    </citation>
    <scope>IDENTIFICATION</scope>
</reference>
<dbReference type="Ensembl" id="ENSVURT00010005786.1">
    <property type="protein sequence ID" value="ENSVURP00010005108.1"/>
    <property type="gene ID" value="ENSVURG00010004019.1"/>
</dbReference>
<name>A0A4X2JZJ7_VOMUR</name>